<feature type="transmembrane region" description="Helical" evidence="5">
    <location>
        <begin position="59"/>
        <end position="83"/>
    </location>
</feature>
<dbReference type="PROSITE" id="PS50262">
    <property type="entry name" value="G_PROTEIN_RECEP_F1_2"/>
    <property type="match status" value="1"/>
</dbReference>
<feature type="transmembrane region" description="Helical" evidence="5">
    <location>
        <begin position="278"/>
        <end position="299"/>
    </location>
</feature>
<dbReference type="EMBL" id="CAJNOE010000095">
    <property type="protein sequence ID" value="CAF0901678.1"/>
    <property type="molecule type" value="Genomic_DNA"/>
</dbReference>
<accession>A0A813ZNT2</accession>
<feature type="transmembrane region" description="Helical" evidence="5">
    <location>
        <begin position="95"/>
        <end position="121"/>
    </location>
</feature>
<evidence type="ECO:0000256" key="4">
    <source>
        <dbReference type="ARBA" id="ARBA00023136"/>
    </source>
</evidence>
<feature type="transmembrane region" description="Helical" evidence="5">
    <location>
        <begin position="174"/>
        <end position="193"/>
    </location>
</feature>
<dbReference type="Gene3D" id="1.20.1070.10">
    <property type="entry name" value="Rhodopsin 7-helix transmembrane proteins"/>
    <property type="match status" value="1"/>
</dbReference>
<evidence type="ECO:0000256" key="5">
    <source>
        <dbReference type="SAM" id="Phobius"/>
    </source>
</evidence>
<dbReference type="GO" id="GO:0016020">
    <property type="term" value="C:membrane"/>
    <property type="evidence" value="ECO:0007669"/>
    <property type="project" value="UniProtKB-SubCell"/>
</dbReference>
<dbReference type="InterPro" id="IPR017452">
    <property type="entry name" value="GPCR_Rhodpsn_7TM"/>
</dbReference>
<evidence type="ECO:0000313" key="8">
    <source>
        <dbReference type="Proteomes" id="UP000663860"/>
    </source>
</evidence>
<feature type="transmembrane region" description="Helical" evidence="5">
    <location>
        <begin position="133"/>
        <end position="154"/>
    </location>
</feature>
<gene>
    <name evidence="7" type="ORF">IZO911_LOCUS12285</name>
</gene>
<feature type="transmembrane region" description="Helical" evidence="5">
    <location>
        <begin position="223"/>
        <end position="247"/>
    </location>
</feature>
<comment type="caution">
    <text evidence="7">The sequence shown here is derived from an EMBL/GenBank/DDBJ whole genome shotgun (WGS) entry which is preliminary data.</text>
</comment>
<name>A0A813ZNT2_9BILA</name>
<evidence type="ECO:0000256" key="2">
    <source>
        <dbReference type="ARBA" id="ARBA00022692"/>
    </source>
</evidence>
<evidence type="ECO:0000259" key="6">
    <source>
        <dbReference type="PROSITE" id="PS50262"/>
    </source>
</evidence>
<keyword evidence="4 5" id="KW-0472">Membrane</keyword>
<dbReference type="Proteomes" id="UP000663860">
    <property type="component" value="Unassembled WGS sequence"/>
</dbReference>
<keyword evidence="2 5" id="KW-0812">Transmembrane</keyword>
<sequence length="376" mass="42857">MLSCSNYSNASCLNGGTCVSDKCVCPNECLVGDRCEILYNAINLPFSTAMLEDTIVARIVYIILITLLVIIGLINTIAGLVTFTRESIRITACGIYLIVFCSSTIIRTIFLQTVVLTIAAYDTPSLRLWSCYAYPYISLTMGFTGIWVSVGIAIERVLSECFNMGLYGTRGHAILVSIGFFIYAAISNLPAIFAREYNVSPSGESICIYDYISHPIWYKVDTIFSYIHVIIPCSVHLICSVCILTTIARRKILIHINTKPKQHIYLVWLQQLYIHRDFLVPPIFLITCLLPNAIHGHLLVKCAPYSNLVQLRLHIVVIFLLHIPSVFVYIVYIYPNESYIKELRQTWFYQIFCCCFYRKYKKQLQHRSQLTIKSTI</sequence>
<keyword evidence="3 5" id="KW-1133">Transmembrane helix</keyword>
<feature type="transmembrane region" description="Helical" evidence="5">
    <location>
        <begin position="311"/>
        <end position="334"/>
    </location>
</feature>
<organism evidence="7 8">
    <name type="scientific">Adineta steineri</name>
    <dbReference type="NCBI Taxonomy" id="433720"/>
    <lineage>
        <taxon>Eukaryota</taxon>
        <taxon>Metazoa</taxon>
        <taxon>Spiralia</taxon>
        <taxon>Gnathifera</taxon>
        <taxon>Rotifera</taxon>
        <taxon>Eurotatoria</taxon>
        <taxon>Bdelloidea</taxon>
        <taxon>Adinetida</taxon>
        <taxon>Adinetidae</taxon>
        <taxon>Adineta</taxon>
    </lineage>
</organism>
<dbReference type="AlphaFoldDB" id="A0A813ZNT2"/>
<evidence type="ECO:0000256" key="3">
    <source>
        <dbReference type="ARBA" id="ARBA00022989"/>
    </source>
</evidence>
<evidence type="ECO:0000256" key="1">
    <source>
        <dbReference type="ARBA" id="ARBA00004370"/>
    </source>
</evidence>
<proteinExistence type="predicted"/>
<dbReference type="SUPFAM" id="SSF81321">
    <property type="entry name" value="Family A G protein-coupled receptor-like"/>
    <property type="match status" value="1"/>
</dbReference>
<protein>
    <recommendedName>
        <fullName evidence="6">G-protein coupled receptors family 1 profile domain-containing protein</fullName>
    </recommendedName>
</protein>
<evidence type="ECO:0000313" key="7">
    <source>
        <dbReference type="EMBL" id="CAF0901678.1"/>
    </source>
</evidence>
<reference evidence="7" key="1">
    <citation type="submission" date="2021-02" db="EMBL/GenBank/DDBJ databases">
        <authorList>
            <person name="Nowell W R."/>
        </authorList>
    </citation>
    <scope>NUCLEOTIDE SEQUENCE</scope>
</reference>
<feature type="domain" description="G-protein coupled receptors family 1 profile" evidence="6">
    <location>
        <begin position="74"/>
        <end position="332"/>
    </location>
</feature>
<comment type="subcellular location">
    <subcellularLocation>
        <location evidence="1">Membrane</location>
    </subcellularLocation>
</comment>